<dbReference type="InterPro" id="IPR052367">
    <property type="entry name" value="Thiosulfate_ST/Rhodanese-like"/>
</dbReference>
<organism evidence="2 3">
    <name type="scientific">Dillenia turbinata</name>
    <dbReference type="NCBI Taxonomy" id="194707"/>
    <lineage>
        <taxon>Eukaryota</taxon>
        <taxon>Viridiplantae</taxon>
        <taxon>Streptophyta</taxon>
        <taxon>Embryophyta</taxon>
        <taxon>Tracheophyta</taxon>
        <taxon>Spermatophyta</taxon>
        <taxon>Magnoliopsida</taxon>
        <taxon>eudicotyledons</taxon>
        <taxon>Gunneridae</taxon>
        <taxon>Pentapetalae</taxon>
        <taxon>Dilleniales</taxon>
        <taxon>Dilleniaceae</taxon>
        <taxon>Dillenia</taxon>
    </lineage>
</organism>
<dbReference type="InterPro" id="IPR001763">
    <property type="entry name" value="Rhodanese-like_dom"/>
</dbReference>
<dbReference type="SUPFAM" id="SSF52821">
    <property type="entry name" value="Rhodanese/Cell cycle control phosphatase"/>
    <property type="match status" value="1"/>
</dbReference>
<dbReference type="InterPro" id="IPR036873">
    <property type="entry name" value="Rhodanese-like_dom_sf"/>
</dbReference>
<dbReference type="AlphaFoldDB" id="A0AAN8V0B8"/>
<sequence length="171" mass="18372">MLAATSFVSSVSRTRSLLPLLHRPHQSSSVTTNLQFQTCGFGSSTLLRNSHSCQMGFSASAKGNVVSTGVPTSVPVRVAHELLLAGHKYLDVRTPEEFSAGHVTGMTRNPKFIEDVSLRFGKNDEIIVGCQLGKRSFMAATDLLSAGFTGITDIAGGYAAWTQTRLPTERL</sequence>
<proteinExistence type="predicted"/>
<dbReference type="PANTHER" id="PTHR45431:SF3">
    <property type="entry name" value="RHODANESE-LIKE DOMAIN-CONTAINING PROTEIN 15, CHLOROPLASTIC"/>
    <property type="match status" value="1"/>
</dbReference>
<evidence type="ECO:0000313" key="2">
    <source>
        <dbReference type="EMBL" id="KAK6922534.1"/>
    </source>
</evidence>
<dbReference type="Pfam" id="PF00581">
    <property type="entry name" value="Rhodanese"/>
    <property type="match status" value="1"/>
</dbReference>
<reference evidence="2 3" key="1">
    <citation type="submission" date="2023-12" db="EMBL/GenBank/DDBJ databases">
        <title>A high-quality genome assembly for Dillenia turbinata (Dilleniales).</title>
        <authorList>
            <person name="Chanderbali A."/>
        </authorList>
    </citation>
    <scope>NUCLEOTIDE SEQUENCE [LARGE SCALE GENOMIC DNA]</scope>
    <source>
        <strain evidence="2">LSX21</strain>
        <tissue evidence="2">Leaf</tissue>
    </source>
</reference>
<dbReference type="SMART" id="SM00450">
    <property type="entry name" value="RHOD"/>
    <property type="match status" value="1"/>
</dbReference>
<feature type="non-terminal residue" evidence="2">
    <location>
        <position position="171"/>
    </location>
</feature>
<comment type="caution">
    <text evidence="2">The sequence shown here is derived from an EMBL/GenBank/DDBJ whole genome shotgun (WGS) entry which is preliminary data.</text>
</comment>
<feature type="domain" description="Rhodanese" evidence="1">
    <location>
        <begin position="83"/>
        <end position="170"/>
    </location>
</feature>
<dbReference type="Proteomes" id="UP001370490">
    <property type="component" value="Unassembled WGS sequence"/>
</dbReference>
<dbReference type="PANTHER" id="PTHR45431">
    <property type="entry name" value="RHODANESE-LIKE DOMAIN-CONTAINING PROTEIN 15, CHLOROPLASTIC"/>
    <property type="match status" value="1"/>
</dbReference>
<evidence type="ECO:0000313" key="3">
    <source>
        <dbReference type="Proteomes" id="UP001370490"/>
    </source>
</evidence>
<dbReference type="EMBL" id="JBAMMX010000018">
    <property type="protein sequence ID" value="KAK6922534.1"/>
    <property type="molecule type" value="Genomic_DNA"/>
</dbReference>
<evidence type="ECO:0000259" key="1">
    <source>
        <dbReference type="PROSITE" id="PS50206"/>
    </source>
</evidence>
<gene>
    <name evidence="2" type="ORF">RJ641_010838</name>
</gene>
<keyword evidence="3" id="KW-1185">Reference proteome</keyword>
<accession>A0AAN8V0B8</accession>
<dbReference type="PROSITE" id="PS50206">
    <property type="entry name" value="RHODANESE_3"/>
    <property type="match status" value="1"/>
</dbReference>
<protein>
    <submittedName>
        <fullName evidence="2">Rhodanese-like domain</fullName>
    </submittedName>
</protein>
<dbReference type="Gene3D" id="3.40.250.10">
    <property type="entry name" value="Rhodanese-like domain"/>
    <property type="match status" value="1"/>
</dbReference>
<dbReference type="CDD" id="cd00158">
    <property type="entry name" value="RHOD"/>
    <property type="match status" value="1"/>
</dbReference>
<name>A0AAN8V0B8_9MAGN</name>